<protein>
    <submittedName>
        <fullName evidence="1">Uncharacterized protein</fullName>
    </submittedName>
</protein>
<name>A0A1A8UAK6_NOTFU</name>
<accession>A0A1A8UAK6</accession>
<dbReference type="EMBL" id="HADY01020111">
    <property type="protein sequence ID" value="SBP58596.1"/>
    <property type="molecule type" value="Transcribed_RNA"/>
</dbReference>
<reference evidence="1" key="2">
    <citation type="submission" date="2016-06" db="EMBL/GenBank/DDBJ databases">
        <title>The genome of a short-lived fish provides insights into sex chromosome evolution and the genetic control of aging.</title>
        <authorList>
            <person name="Reichwald K."/>
            <person name="Felder M."/>
            <person name="Petzold A."/>
            <person name="Koch P."/>
            <person name="Groth M."/>
            <person name="Platzer M."/>
        </authorList>
    </citation>
    <scope>NUCLEOTIDE SEQUENCE</scope>
    <source>
        <tissue evidence="1">Brain</tissue>
    </source>
</reference>
<gene>
    <name evidence="1" type="primary">Nfu_g_1_008625</name>
</gene>
<dbReference type="EMBL" id="HAEJ01003905">
    <property type="protein sequence ID" value="SBS44362.1"/>
    <property type="molecule type" value="Transcribed_RNA"/>
</dbReference>
<dbReference type="AlphaFoldDB" id="A0A1A8UAK6"/>
<proteinExistence type="predicted"/>
<reference evidence="1" key="1">
    <citation type="submission" date="2016-05" db="EMBL/GenBank/DDBJ databases">
        <authorList>
            <person name="Lavstsen T."/>
            <person name="Jespersen J.S."/>
        </authorList>
    </citation>
    <scope>NUCLEOTIDE SEQUENCE</scope>
    <source>
        <tissue evidence="1">Brain</tissue>
    </source>
</reference>
<organism evidence="1">
    <name type="scientific">Nothobranchius furzeri</name>
    <name type="common">Turquoise killifish</name>
    <dbReference type="NCBI Taxonomy" id="105023"/>
    <lineage>
        <taxon>Eukaryota</taxon>
        <taxon>Metazoa</taxon>
        <taxon>Chordata</taxon>
        <taxon>Craniata</taxon>
        <taxon>Vertebrata</taxon>
        <taxon>Euteleostomi</taxon>
        <taxon>Actinopterygii</taxon>
        <taxon>Neopterygii</taxon>
        <taxon>Teleostei</taxon>
        <taxon>Neoteleostei</taxon>
        <taxon>Acanthomorphata</taxon>
        <taxon>Ovalentaria</taxon>
        <taxon>Atherinomorphae</taxon>
        <taxon>Cyprinodontiformes</taxon>
        <taxon>Nothobranchiidae</taxon>
        <taxon>Nothobranchius</taxon>
    </lineage>
</organism>
<sequence length="107" mass="11347">MRTKPAEPVSEEQGSSAGPLLVVSVHLVLLSSDGSTASSPLNLGSVVCLLLCLDPSSDPGQTLVPRRLHGGSEPAQTVSPHHRVDSWDELFGLQCILGKHLHFGTMR</sequence>
<evidence type="ECO:0000313" key="1">
    <source>
        <dbReference type="EMBL" id="SBS44362.1"/>
    </source>
</evidence>